<dbReference type="Gene3D" id="3.50.50.60">
    <property type="entry name" value="FAD/NAD(P)-binding domain"/>
    <property type="match status" value="2"/>
</dbReference>
<dbReference type="Pfam" id="PF07992">
    <property type="entry name" value="Pyr_redox_2"/>
    <property type="match status" value="1"/>
</dbReference>
<evidence type="ECO:0000313" key="7">
    <source>
        <dbReference type="EMBL" id="UVW34630.1"/>
    </source>
</evidence>
<dbReference type="InterPro" id="IPR028202">
    <property type="entry name" value="Reductase_C"/>
</dbReference>
<evidence type="ECO:0000313" key="8">
    <source>
        <dbReference type="Proteomes" id="UP001059934"/>
    </source>
</evidence>
<gene>
    <name evidence="7" type="ORF">NYF23_11505</name>
</gene>
<dbReference type="InterPro" id="IPR050446">
    <property type="entry name" value="FAD-oxidoreductase/Apoptosis"/>
</dbReference>
<evidence type="ECO:0000259" key="5">
    <source>
        <dbReference type="Pfam" id="PF07992"/>
    </source>
</evidence>
<evidence type="ECO:0000256" key="2">
    <source>
        <dbReference type="ARBA" id="ARBA00022630"/>
    </source>
</evidence>
<dbReference type="EMBL" id="CP103416">
    <property type="protein sequence ID" value="UVW34630.1"/>
    <property type="molecule type" value="Genomic_DNA"/>
</dbReference>
<evidence type="ECO:0000256" key="4">
    <source>
        <dbReference type="ARBA" id="ARBA00023002"/>
    </source>
</evidence>
<dbReference type="SUPFAM" id="SSF55424">
    <property type="entry name" value="FAD/NAD-linked reductases, dimerisation (C-terminal) domain"/>
    <property type="match status" value="1"/>
</dbReference>
<keyword evidence="3" id="KW-0274">FAD</keyword>
<evidence type="ECO:0000259" key="6">
    <source>
        <dbReference type="Pfam" id="PF14759"/>
    </source>
</evidence>
<dbReference type="PANTHER" id="PTHR43557">
    <property type="entry name" value="APOPTOSIS-INDUCING FACTOR 1"/>
    <property type="match status" value="1"/>
</dbReference>
<dbReference type="Pfam" id="PF14759">
    <property type="entry name" value="Reductase_C"/>
    <property type="match status" value="1"/>
</dbReference>
<dbReference type="PRINTS" id="PR00368">
    <property type="entry name" value="FADPNR"/>
</dbReference>
<accession>A0ABY5TL97</accession>
<evidence type="ECO:0000256" key="3">
    <source>
        <dbReference type="ARBA" id="ARBA00022827"/>
    </source>
</evidence>
<comment type="cofactor">
    <cofactor evidence="1">
        <name>FAD</name>
        <dbReference type="ChEBI" id="CHEBI:57692"/>
    </cofactor>
</comment>
<protein>
    <submittedName>
        <fullName evidence="7">FAD-dependent oxidoreductase</fullName>
    </submittedName>
</protein>
<reference evidence="7" key="1">
    <citation type="submission" date="2022-08" db="EMBL/GenBank/DDBJ databases">
        <title>Catabolic pathway analysis in culturable SAR92 clade bacteria reveals their overlooked roles in DMSP degradation in coastal seas.</title>
        <authorList>
            <person name="He X."/>
            <person name="Zhang X."/>
            <person name="Zhang Y."/>
        </authorList>
    </citation>
    <scope>NUCLEOTIDE SEQUENCE</scope>
    <source>
        <strain evidence="7">H455</strain>
    </source>
</reference>
<dbReference type="Proteomes" id="UP001059934">
    <property type="component" value="Chromosome"/>
</dbReference>
<dbReference type="PANTHER" id="PTHR43557:SF2">
    <property type="entry name" value="RIESKE DOMAIN-CONTAINING PROTEIN-RELATED"/>
    <property type="match status" value="1"/>
</dbReference>
<feature type="domain" description="FAD/NAD(P)-binding" evidence="5">
    <location>
        <begin position="6"/>
        <end position="303"/>
    </location>
</feature>
<evidence type="ECO:0000256" key="1">
    <source>
        <dbReference type="ARBA" id="ARBA00001974"/>
    </source>
</evidence>
<proteinExistence type="predicted"/>
<keyword evidence="4" id="KW-0560">Oxidoreductase</keyword>
<dbReference type="InterPro" id="IPR036188">
    <property type="entry name" value="FAD/NAD-bd_sf"/>
</dbReference>
<dbReference type="InterPro" id="IPR023753">
    <property type="entry name" value="FAD/NAD-binding_dom"/>
</dbReference>
<keyword evidence="8" id="KW-1185">Reference proteome</keyword>
<dbReference type="InterPro" id="IPR016156">
    <property type="entry name" value="FAD/NAD-linked_Rdtase_dimer_sf"/>
</dbReference>
<dbReference type="PRINTS" id="PR00411">
    <property type="entry name" value="PNDRDTASEI"/>
</dbReference>
<keyword evidence="2" id="KW-0285">Flavoprotein</keyword>
<name>A0ABY5TL97_9GAMM</name>
<sequence>MAAKSRCIIIGASHAAAQLAPTLRQQGWTGSISMISNEYALPYHRPPLSKDYLAGTKTTEQILIRPATVYKKCAVGITLGVTAAAIDRANKQLLLEDGVALDYDKLVLTTGARVRKIDIPGVDLNGVFYLRDLNDAQQIKISTGASKRAVIIGGGYIGLETASALRKIGMQVTVLEAMPRILQRVTAPEVAAFYSRIHGEEGVEIVAGVQAVSISGDKQVESVQCHDGTEYEADIVIIGVGVIPNTELAEEAGLKIDNGIVVDEYARTSDKDILAAGDCTSHYNPIYQRHLRLESVQNALDQASVAANTICGNLKPYSALPWFWSDQYDLKLQIAGLSQGYTDVVVRGDIDASRSFAAFYMREGKLLAVDAVNRPQEFMFGKKLIMQGNQLDPGQLADESLSLKTLLAS</sequence>
<dbReference type="SUPFAM" id="SSF51905">
    <property type="entry name" value="FAD/NAD(P)-binding domain"/>
    <property type="match status" value="1"/>
</dbReference>
<feature type="domain" description="Reductase C-terminal" evidence="6">
    <location>
        <begin position="322"/>
        <end position="407"/>
    </location>
</feature>
<organism evidence="7 8">
    <name type="scientific">SAR92 clade bacterium H455</name>
    <dbReference type="NCBI Taxonomy" id="2974818"/>
    <lineage>
        <taxon>Bacteria</taxon>
        <taxon>Pseudomonadati</taxon>
        <taxon>Pseudomonadota</taxon>
        <taxon>Gammaproteobacteria</taxon>
        <taxon>Cellvibrionales</taxon>
        <taxon>Porticoccaceae</taxon>
        <taxon>SAR92 clade</taxon>
    </lineage>
</organism>
<dbReference type="Gene3D" id="3.30.390.30">
    <property type="match status" value="1"/>
</dbReference>